<dbReference type="Proteomes" id="UP000095282">
    <property type="component" value="Unplaced"/>
</dbReference>
<sequence length="326" mass="36923">MMNDRPGFNKHITNTRFNEEAHFNSEAFLRELEADLLDEEPEGRYKDPYSPSGQGFGRIPDMDRIPVTVRRVAPPPPPPSPQRSDHVGQGSPSRPTLTSKCMLKGLIEQADHFNKAVDQKVMTDARIAFEEEQLKNRRAEDALTSEIEVLALSSQNIQKRGRGDSFGKLRSANIDSPTGFSNNNTSQYNNGFSKPKPRTFTFASYQPPPEDNKPSGRFGSSQQPARHQFNPETAYKGIITPDYRFNYNPQAASSQPVLQPTTAATLIRPGQRYPKRPDNNPQLPSVPKHLNHNYYNIELYGATQDERIAQRIEKTVRQTESPIRRF</sequence>
<feature type="compositionally biased region" description="Polar residues" evidence="1">
    <location>
        <begin position="173"/>
        <end position="192"/>
    </location>
</feature>
<feature type="region of interest" description="Disordered" evidence="1">
    <location>
        <begin position="157"/>
        <end position="230"/>
    </location>
</feature>
<accession>A0A1I7TLX2</accession>
<evidence type="ECO:0000313" key="2">
    <source>
        <dbReference type="Proteomes" id="UP000095282"/>
    </source>
</evidence>
<feature type="region of interest" description="Disordered" evidence="1">
    <location>
        <begin position="39"/>
        <end position="98"/>
    </location>
</feature>
<dbReference type="eggNOG" id="ENOG502THM5">
    <property type="taxonomic scope" value="Eukaryota"/>
</dbReference>
<feature type="region of interest" description="Disordered" evidence="1">
    <location>
        <begin position="1"/>
        <end position="21"/>
    </location>
</feature>
<reference evidence="3" key="1">
    <citation type="submission" date="2016-11" db="UniProtKB">
        <authorList>
            <consortium name="WormBaseParasite"/>
        </authorList>
    </citation>
    <scope>IDENTIFICATION</scope>
</reference>
<keyword evidence="2" id="KW-1185">Reference proteome</keyword>
<name>A0A1I7TLX2_9PELO</name>
<evidence type="ECO:0000313" key="3">
    <source>
        <dbReference type="WBParaSite" id="Csp11.Scaffold628.g7216.t1"/>
    </source>
</evidence>
<dbReference type="AlphaFoldDB" id="A0A1I7TLX2"/>
<dbReference type="WBParaSite" id="Csp11.Scaffold628.g7216.t1">
    <property type="protein sequence ID" value="Csp11.Scaffold628.g7216.t1"/>
    <property type="gene ID" value="Csp11.Scaffold628.g7216"/>
</dbReference>
<proteinExistence type="predicted"/>
<protein>
    <submittedName>
        <fullName evidence="3">Uncharacterized protein</fullName>
    </submittedName>
</protein>
<evidence type="ECO:0000256" key="1">
    <source>
        <dbReference type="SAM" id="MobiDB-lite"/>
    </source>
</evidence>
<organism evidence="2 3">
    <name type="scientific">Caenorhabditis tropicalis</name>
    <dbReference type="NCBI Taxonomy" id="1561998"/>
    <lineage>
        <taxon>Eukaryota</taxon>
        <taxon>Metazoa</taxon>
        <taxon>Ecdysozoa</taxon>
        <taxon>Nematoda</taxon>
        <taxon>Chromadorea</taxon>
        <taxon>Rhabditida</taxon>
        <taxon>Rhabditina</taxon>
        <taxon>Rhabditomorpha</taxon>
        <taxon>Rhabditoidea</taxon>
        <taxon>Rhabditidae</taxon>
        <taxon>Peloderinae</taxon>
        <taxon>Caenorhabditis</taxon>
    </lineage>
</organism>